<evidence type="ECO:0000313" key="11">
    <source>
        <dbReference type="EMBL" id="VUZ84790.1"/>
    </source>
</evidence>
<dbReference type="InterPro" id="IPR011989">
    <property type="entry name" value="ARM-like"/>
</dbReference>
<feature type="binding site" evidence="9">
    <location>
        <position position="70"/>
    </location>
    <ligand>
        <name>cob(II)alamin</name>
        <dbReference type="ChEBI" id="CHEBI:16304"/>
    </ligand>
</feature>
<dbReference type="GO" id="GO:0005737">
    <property type="term" value="C:cytoplasm"/>
    <property type="evidence" value="ECO:0007669"/>
    <property type="project" value="UniProtKB-SubCell"/>
</dbReference>
<dbReference type="InterPro" id="IPR013542">
    <property type="entry name" value="QueG_DUF1730"/>
</dbReference>
<dbReference type="Gene3D" id="1.25.10.10">
    <property type="entry name" value="Leucine-rich Repeat Variant"/>
    <property type="match status" value="1"/>
</dbReference>
<keyword evidence="9" id="KW-0170">Cobalt</keyword>
<comment type="catalytic activity">
    <reaction evidence="9">
        <text>epoxyqueuosine(34) in tRNA + AH2 = queuosine(34) in tRNA + A + H2O</text>
        <dbReference type="Rhea" id="RHEA:32159"/>
        <dbReference type="Rhea" id="RHEA-COMP:18571"/>
        <dbReference type="Rhea" id="RHEA-COMP:18582"/>
        <dbReference type="ChEBI" id="CHEBI:13193"/>
        <dbReference type="ChEBI" id="CHEBI:15377"/>
        <dbReference type="ChEBI" id="CHEBI:17499"/>
        <dbReference type="ChEBI" id="CHEBI:194431"/>
        <dbReference type="ChEBI" id="CHEBI:194443"/>
        <dbReference type="EC" id="1.17.99.6"/>
    </reaction>
</comment>
<dbReference type="GO" id="GO:0046872">
    <property type="term" value="F:metal ion binding"/>
    <property type="evidence" value="ECO:0007669"/>
    <property type="project" value="UniProtKB-KW"/>
</dbReference>
<dbReference type="InterPro" id="IPR017900">
    <property type="entry name" value="4Fe4S_Fe_S_CS"/>
</dbReference>
<feature type="binding site" evidence="9">
    <location>
        <position position="168"/>
    </location>
    <ligand>
        <name>cob(II)alamin</name>
        <dbReference type="ChEBI" id="CHEBI:16304"/>
    </ligand>
</feature>
<dbReference type="Pfam" id="PF13646">
    <property type="entry name" value="HEAT_2"/>
    <property type="match status" value="1"/>
</dbReference>
<proteinExistence type="inferred from homology"/>
<comment type="similarity">
    <text evidence="9">Belongs to the QueG family.</text>
</comment>
<feature type="binding site" evidence="9">
    <location>
        <position position="171"/>
    </location>
    <ligand>
        <name>cob(II)alamin</name>
        <dbReference type="ChEBI" id="CHEBI:16304"/>
    </ligand>
</feature>
<evidence type="ECO:0000256" key="9">
    <source>
        <dbReference type="HAMAP-Rule" id="MF_00916"/>
    </source>
</evidence>
<evidence type="ECO:0000256" key="7">
    <source>
        <dbReference type="ARBA" id="ARBA00023004"/>
    </source>
</evidence>
<feature type="binding site" evidence="9">
    <location>
        <position position="147"/>
    </location>
    <ligand>
        <name>cob(II)alamin</name>
        <dbReference type="ChEBI" id="CHEBI:16304"/>
    </ligand>
</feature>
<keyword evidence="7 9" id="KW-0408">Iron</keyword>
<comment type="subunit">
    <text evidence="9">Monomer.</text>
</comment>
<comment type="pathway">
    <text evidence="9">tRNA modification; tRNA-queuosine biosynthesis.</text>
</comment>
<keyword evidence="5 9" id="KW-0671">Queuosine biosynthesis</keyword>
<feature type="binding site" evidence="9">
    <location>
        <position position="254"/>
    </location>
    <ligand>
        <name>[4Fe-4S] cluster</name>
        <dbReference type="ChEBI" id="CHEBI:49883"/>
        <label>2</label>
    </ligand>
</feature>
<protein>
    <recommendedName>
        <fullName evidence="9">Epoxyqueuosine reductase</fullName>
        <ecNumber evidence="9">1.17.99.6</ecNumber>
    </recommendedName>
    <alternativeName>
        <fullName evidence="9">Queuosine biosynthesis protein QueG</fullName>
    </alternativeName>
</protein>
<dbReference type="PROSITE" id="PS51379">
    <property type="entry name" value="4FE4S_FER_2"/>
    <property type="match status" value="1"/>
</dbReference>
<dbReference type="PANTHER" id="PTHR30002">
    <property type="entry name" value="EPOXYQUEUOSINE REDUCTASE"/>
    <property type="match status" value="1"/>
</dbReference>
<feature type="binding site" evidence="9">
    <location>
        <position position="207"/>
    </location>
    <ligand>
        <name>[4Fe-4S] cluster</name>
        <dbReference type="ChEBI" id="CHEBI:49883"/>
        <label>1</label>
    </ligand>
</feature>
<evidence type="ECO:0000256" key="8">
    <source>
        <dbReference type="ARBA" id="ARBA00023014"/>
    </source>
</evidence>
<dbReference type="AlphaFoldDB" id="A0A564ZHH3"/>
<comment type="function">
    <text evidence="9">Catalyzes the conversion of epoxyqueuosine (oQ) to queuosine (Q), which is a hypermodified base found in the wobble positions of tRNA(Asp), tRNA(Asn), tRNA(His) and tRNA(Tyr).</text>
</comment>
<dbReference type="PROSITE" id="PS00198">
    <property type="entry name" value="4FE4S_FER_1"/>
    <property type="match status" value="1"/>
</dbReference>
<dbReference type="InterPro" id="IPR016024">
    <property type="entry name" value="ARM-type_fold"/>
</dbReference>
<evidence type="ECO:0000256" key="3">
    <source>
        <dbReference type="ARBA" id="ARBA00022694"/>
    </source>
</evidence>
<evidence type="ECO:0000313" key="12">
    <source>
        <dbReference type="Proteomes" id="UP000334340"/>
    </source>
</evidence>
<feature type="binding site" evidence="9">
    <location>
        <position position="182"/>
    </location>
    <ligand>
        <name>cob(II)alamin</name>
        <dbReference type="ChEBI" id="CHEBI:16304"/>
    </ligand>
</feature>
<dbReference type="SMART" id="SM00567">
    <property type="entry name" value="EZ_HEAT"/>
    <property type="match status" value="2"/>
</dbReference>
<feature type="binding site" evidence="9">
    <location>
        <position position="236"/>
    </location>
    <ligand>
        <name>tRNA</name>
        <dbReference type="ChEBI" id="CHEBI:17843"/>
    </ligand>
</feature>
<gene>
    <name evidence="9 11" type="primary">queG</name>
    <name evidence="11" type="ORF">MELA_01164</name>
</gene>
<sequence length="396" mass="43783">MNAKPQEPDVVALTPERLAQAITGEARRLGFELVGIAPVDDPLHEQAFADWLQAGYSGEMAYMARTEQARRHPHTWMPWARSVVSVAINYATPFPHETRDTGVPRGWISRYAWGDDYHEMMESRLESLLSWIRDTVGGEIQGKVYVDTGPVLEHEFAVRAGIGWIGKNTLLISPQHGSYFFLGELFLSLELPADQPIRNRCGSCDLCLKACPTDAFVGPYRLDARRCISYLTIELKGRIPAEMRPLIGDHIFGCDICQEVCPYNINIGASKEPAFQPREGLHAPELIPLLALGDEQFRSRFKGSPIKRSKRRGFLRNVAVALGNNGSEKSVPALTPLLADPEPLVRSHAAWALGRIGTTEARAALDDARTRETDPDVHAEITQALIACALSPSPSL</sequence>
<keyword evidence="8 9" id="KW-0411">Iron-sulfur</keyword>
<feature type="binding site" evidence="9">
    <location>
        <position position="261"/>
    </location>
    <ligand>
        <name>[4Fe-4S] cluster</name>
        <dbReference type="ChEBI" id="CHEBI:49883"/>
        <label>1</label>
    </ligand>
</feature>
<dbReference type="Proteomes" id="UP000334340">
    <property type="component" value="Unassembled WGS sequence"/>
</dbReference>
<accession>A0A564ZHH3</accession>
<dbReference type="EMBL" id="CABIKM010000018">
    <property type="protein sequence ID" value="VUZ84790.1"/>
    <property type="molecule type" value="Genomic_DNA"/>
</dbReference>
<dbReference type="InterPro" id="IPR017896">
    <property type="entry name" value="4Fe4S_Fe-S-bd"/>
</dbReference>
<evidence type="ECO:0000256" key="5">
    <source>
        <dbReference type="ARBA" id="ARBA00022785"/>
    </source>
</evidence>
<keyword evidence="9" id="KW-0846">Cobalamin</keyword>
<feature type="active site" description="Proton donor" evidence="9">
    <location>
        <position position="147"/>
    </location>
</feature>
<keyword evidence="3 9" id="KW-0819">tRNA processing</keyword>
<comment type="caution">
    <text evidence="9">Lacks conserved residue(s) required for the propagation of feature annotation.</text>
</comment>
<feature type="binding site" evidence="9">
    <location>
        <position position="229"/>
    </location>
    <ligand>
        <name>cob(II)alamin</name>
        <dbReference type="ChEBI" id="CHEBI:16304"/>
    </ligand>
</feature>
<comment type="subcellular location">
    <subcellularLocation>
        <location evidence="9">Cytoplasm</location>
    </subcellularLocation>
</comment>
<dbReference type="GO" id="GO:0051539">
    <property type="term" value="F:4 iron, 4 sulfur cluster binding"/>
    <property type="evidence" value="ECO:0007669"/>
    <property type="project" value="UniProtKB-KW"/>
</dbReference>
<keyword evidence="6 9" id="KW-0560">Oxidoreductase</keyword>
<dbReference type="EC" id="1.17.99.6" evidence="9"/>
<dbReference type="InterPro" id="IPR004453">
    <property type="entry name" value="QueG"/>
</dbReference>
<feature type="binding site" evidence="9">
    <location>
        <position position="211"/>
    </location>
    <ligand>
        <name>[4Fe-4S] cluster</name>
        <dbReference type="ChEBI" id="CHEBI:49883"/>
        <label>2</label>
    </ligand>
</feature>
<organism evidence="11 12">
    <name type="scientific">Candidatus Methylomirabilis lanthanidiphila</name>
    <dbReference type="NCBI Taxonomy" id="2211376"/>
    <lineage>
        <taxon>Bacteria</taxon>
        <taxon>Candidatus Methylomirabilota</taxon>
        <taxon>Candidatus Methylomirabilia</taxon>
        <taxon>Candidatus Methylomirabilales</taxon>
        <taxon>Candidatus Methylomirabilaceae</taxon>
        <taxon>Candidatus Methylomirabilis</taxon>
    </lineage>
</organism>
<keyword evidence="2 9" id="KW-0963">Cytoplasm</keyword>
<feature type="binding site" evidence="9">
    <location>
        <begin position="254"/>
        <end position="255"/>
    </location>
    <ligand>
        <name>cob(II)alamin</name>
        <dbReference type="ChEBI" id="CHEBI:16304"/>
    </ligand>
</feature>
<evidence type="ECO:0000256" key="6">
    <source>
        <dbReference type="ARBA" id="ARBA00023002"/>
    </source>
</evidence>
<dbReference type="GO" id="GO:0052693">
    <property type="term" value="F:epoxyqueuosine reductase activity"/>
    <property type="evidence" value="ECO:0007669"/>
    <property type="project" value="UniProtKB-UniRule"/>
</dbReference>
<feature type="binding site" evidence="9">
    <location>
        <position position="201"/>
    </location>
    <ligand>
        <name>[4Fe-4S] cluster</name>
        <dbReference type="ChEBI" id="CHEBI:49883"/>
        <label>1</label>
    </ligand>
</feature>
<name>A0A564ZHH3_9BACT</name>
<evidence type="ECO:0000256" key="4">
    <source>
        <dbReference type="ARBA" id="ARBA00022723"/>
    </source>
</evidence>
<comment type="cofactor">
    <cofactor evidence="9">
        <name>[4Fe-4S] cluster</name>
        <dbReference type="ChEBI" id="CHEBI:49883"/>
    </cofactor>
    <text evidence="9">Binds 2 [4Fe-4S] clusters per monomer.</text>
</comment>
<dbReference type="Pfam" id="PF13484">
    <property type="entry name" value="Fer4_16"/>
    <property type="match status" value="1"/>
</dbReference>
<evidence type="ECO:0000256" key="2">
    <source>
        <dbReference type="ARBA" id="ARBA00022490"/>
    </source>
</evidence>
<keyword evidence="12" id="KW-1185">Reference proteome</keyword>
<reference evidence="11 12" key="1">
    <citation type="submission" date="2019-07" db="EMBL/GenBank/DDBJ databases">
        <authorList>
            <person name="Cremers G."/>
        </authorList>
    </citation>
    <scope>NUCLEOTIDE SEQUENCE [LARGE SCALE GENOMIC DNA]</scope>
</reference>
<dbReference type="NCBIfam" id="TIGR00276">
    <property type="entry name" value="tRNA epoxyqueuosine(34) reductase QueG"/>
    <property type="match status" value="1"/>
</dbReference>
<keyword evidence="4 9" id="KW-0479">Metal-binding</keyword>
<dbReference type="PANTHER" id="PTHR30002:SF4">
    <property type="entry name" value="EPOXYQUEUOSINE REDUCTASE"/>
    <property type="match status" value="1"/>
</dbReference>
<dbReference type="Gene3D" id="3.30.70.20">
    <property type="match status" value="1"/>
</dbReference>
<dbReference type="InterPro" id="IPR004155">
    <property type="entry name" value="PBS_lyase_HEAT"/>
</dbReference>
<dbReference type="SUPFAM" id="SSF46548">
    <property type="entry name" value="alpha-helical ferredoxin"/>
    <property type="match status" value="1"/>
</dbReference>
<dbReference type="HAMAP" id="MF_00916">
    <property type="entry name" value="QueG"/>
    <property type="match status" value="1"/>
</dbReference>
<keyword evidence="1 9" id="KW-0004">4Fe-4S</keyword>
<feature type="binding site" evidence="9">
    <location>
        <position position="227"/>
    </location>
    <ligand>
        <name>[4Fe-4S] cluster</name>
        <dbReference type="ChEBI" id="CHEBI:49883"/>
        <label>2</label>
    </ligand>
</feature>
<dbReference type="SUPFAM" id="SSF48371">
    <property type="entry name" value="ARM repeat"/>
    <property type="match status" value="1"/>
</dbReference>
<evidence type="ECO:0000256" key="1">
    <source>
        <dbReference type="ARBA" id="ARBA00022485"/>
    </source>
</evidence>
<dbReference type="UniPathway" id="UPA00392"/>
<dbReference type="GO" id="GO:0031419">
    <property type="term" value="F:cobalamin binding"/>
    <property type="evidence" value="ECO:0007669"/>
    <property type="project" value="UniProtKB-KW"/>
</dbReference>
<dbReference type="Pfam" id="PF08331">
    <property type="entry name" value="QueG_DUF1730"/>
    <property type="match status" value="1"/>
</dbReference>
<feature type="binding site" evidence="9">
    <location>
        <position position="257"/>
    </location>
    <ligand>
        <name>[4Fe-4S] cluster</name>
        <dbReference type="ChEBI" id="CHEBI:49883"/>
        <label>2</label>
    </ligand>
</feature>
<comment type="cofactor">
    <cofactor evidence="9">
        <name>cob(II)alamin</name>
        <dbReference type="ChEBI" id="CHEBI:16304"/>
    </cofactor>
</comment>
<dbReference type="GO" id="GO:0008616">
    <property type="term" value="P:tRNA queuosine(34) biosynthetic process"/>
    <property type="evidence" value="ECO:0007669"/>
    <property type="project" value="UniProtKB-UniRule"/>
</dbReference>
<feature type="binding site" evidence="9">
    <location>
        <position position="204"/>
    </location>
    <ligand>
        <name>[4Fe-4S] cluster</name>
        <dbReference type="ChEBI" id="CHEBI:49883"/>
        <label>1</label>
    </ligand>
</feature>
<evidence type="ECO:0000259" key="10">
    <source>
        <dbReference type="PROSITE" id="PS51379"/>
    </source>
</evidence>
<feature type="domain" description="4Fe-4S ferredoxin-type" evidence="10">
    <location>
        <begin position="192"/>
        <end position="221"/>
    </location>
</feature>